<evidence type="ECO:0000313" key="3">
    <source>
        <dbReference type="EMBL" id="TWP36947.1"/>
    </source>
</evidence>
<keyword evidence="2" id="KW-0812">Transmembrane</keyword>
<accession>A0A563E337</accession>
<dbReference type="InterPro" id="IPR015943">
    <property type="entry name" value="WD40/YVTN_repeat-like_dom_sf"/>
</dbReference>
<evidence type="ECO:0000256" key="2">
    <source>
        <dbReference type="SAM" id="Phobius"/>
    </source>
</evidence>
<dbReference type="OrthoDB" id="4868761at2"/>
<proteinExistence type="predicted"/>
<evidence type="ECO:0008006" key="5">
    <source>
        <dbReference type="Google" id="ProtNLM"/>
    </source>
</evidence>
<reference evidence="3 4" key="1">
    <citation type="submission" date="2019-05" db="EMBL/GenBank/DDBJ databases">
        <authorList>
            <person name="Lee S.D."/>
        </authorList>
    </citation>
    <scope>NUCLEOTIDE SEQUENCE [LARGE SCALE GENOMIC DNA]</scope>
    <source>
        <strain evidence="3 4">C5-26</strain>
    </source>
</reference>
<dbReference type="AlphaFoldDB" id="A0A563E337"/>
<evidence type="ECO:0000256" key="1">
    <source>
        <dbReference type="SAM" id="MobiDB-lite"/>
    </source>
</evidence>
<dbReference type="EMBL" id="VCQV01000008">
    <property type="protein sequence ID" value="TWP36947.1"/>
    <property type="molecule type" value="Genomic_DNA"/>
</dbReference>
<protein>
    <recommendedName>
        <fullName evidence="5">Exo-alpha-sialidase</fullName>
    </recommendedName>
</protein>
<sequence length="483" mass="50661">MSPVDGIHEPGNAHEPAHENDPVARFFAQAREQVEPAATSDLGWQEVLRGKRTARRPTSWYTAVATAAAAVVALFAVWTWQQPMQQHGVTTGSVVTTGAANGLRTAQVKTPPQVSGAQQPSAVPRSFETWSLTNAGSGTLYDFGSSNCEQAVCVTLLRSSDNGNSWTAVHQFSNTDTSSATGSDIPQIQPSRALTQARFASPQAGYVFGGDLWVTHDRGASFTQMTHPGQSVLDVEIWQGDVVVVSADQCAQGTCAGPLYVSRIKASATTIVRPTATMTLPSPISAASAIVHGGTVNVQLTPTKSGVKAQALRLHGSSLVPLKPPAACNGTTLQALTVAARANNLLYAVCNAKQQQQNISYTVVRSTDSGSHWSVRSIGSLVVPRLGQLTLAAGDKSHLVVSMGGPRDPGGPTAATSVGSLQTSSNAGQTFSHVQSSPHLPAGGFDWVASPGGEEFYALSHQDPTYWSTDDNGVRWKAVDPTS</sequence>
<gene>
    <name evidence="3" type="ORF">FGL98_07760</name>
</gene>
<keyword evidence="4" id="KW-1185">Reference proteome</keyword>
<dbReference type="RefSeq" id="WP_146316190.1">
    <property type="nucleotide sequence ID" value="NZ_VCQV01000008.1"/>
</dbReference>
<dbReference type="SUPFAM" id="SSF110296">
    <property type="entry name" value="Oligoxyloglucan reducing end-specific cellobiohydrolase"/>
    <property type="match status" value="2"/>
</dbReference>
<name>A0A563E337_9MICO</name>
<dbReference type="Proteomes" id="UP000320244">
    <property type="component" value="Unassembled WGS sequence"/>
</dbReference>
<feature type="region of interest" description="Disordered" evidence="1">
    <location>
        <begin position="405"/>
        <end position="432"/>
    </location>
</feature>
<comment type="caution">
    <text evidence="3">The sequence shown here is derived from an EMBL/GenBank/DDBJ whole genome shotgun (WGS) entry which is preliminary data.</text>
</comment>
<keyword evidence="2" id="KW-0472">Membrane</keyword>
<feature type="transmembrane region" description="Helical" evidence="2">
    <location>
        <begin position="59"/>
        <end position="80"/>
    </location>
</feature>
<feature type="compositionally biased region" description="Polar residues" evidence="1">
    <location>
        <begin position="414"/>
        <end position="432"/>
    </location>
</feature>
<evidence type="ECO:0000313" key="4">
    <source>
        <dbReference type="Proteomes" id="UP000320244"/>
    </source>
</evidence>
<reference evidence="3 4" key="2">
    <citation type="submission" date="2019-08" db="EMBL/GenBank/DDBJ databases">
        <title>Jejuicoccus antrihumi gen. nov., sp. nov., a new member of the family Dermacoccaceae isolated from a cave.</title>
        <authorList>
            <person name="Schumann P."/>
            <person name="Kim I.S."/>
        </authorList>
    </citation>
    <scope>NUCLEOTIDE SEQUENCE [LARGE SCALE GENOMIC DNA]</scope>
    <source>
        <strain evidence="3 4">C5-26</strain>
    </source>
</reference>
<organism evidence="3 4">
    <name type="scientific">Leekyejoonella antrihumi</name>
    <dbReference type="NCBI Taxonomy" id="1660198"/>
    <lineage>
        <taxon>Bacteria</taxon>
        <taxon>Bacillati</taxon>
        <taxon>Actinomycetota</taxon>
        <taxon>Actinomycetes</taxon>
        <taxon>Micrococcales</taxon>
        <taxon>Dermacoccaceae</taxon>
        <taxon>Leekyejoonella</taxon>
    </lineage>
</organism>
<keyword evidence="2" id="KW-1133">Transmembrane helix</keyword>
<dbReference type="Gene3D" id="2.130.10.10">
    <property type="entry name" value="YVTN repeat-like/Quinoprotein amine dehydrogenase"/>
    <property type="match status" value="2"/>
</dbReference>